<name>A0A026WS74_OOCBI</name>
<evidence type="ECO:0000313" key="2">
    <source>
        <dbReference type="EMBL" id="EZA58808.1"/>
    </source>
</evidence>
<evidence type="ECO:0000256" key="1">
    <source>
        <dbReference type="ARBA" id="ARBA00023002"/>
    </source>
</evidence>
<proteinExistence type="predicted"/>
<dbReference type="OrthoDB" id="191139at2759"/>
<evidence type="ECO:0000313" key="3">
    <source>
        <dbReference type="Proteomes" id="UP000053097"/>
    </source>
</evidence>
<protein>
    <submittedName>
        <fullName evidence="2">Retinol dehydrogenase</fullName>
    </submittedName>
</protein>
<dbReference type="PANTHER" id="PTHR43157">
    <property type="entry name" value="PHOSPHATIDYLINOSITOL-GLYCAN BIOSYNTHESIS CLASS F PROTEIN-RELATED"/>
    <property type="match status" value="1"/>
</dbReference>
<reference evidence="2 3" key="1">
    <citation type="journal article" date="2014" name="Curr. Biol.">
        <title>The genome of the clonal raider ant Cerapachys biroi.</title>
        <authorList>
            <person name="Oxley P.R."/>
            <person name="Ji L."/>
            <person name="Fetter-Pruneda I."/>
            <person name="McKenzie S.K."/>
            <person name="Li C."/>
            <person name="Hu H."/>
            <person name="Zhang G."/>
            <person name="Kronauer D.J."/>
        </authorList>
    </citation>
    <scope>NUCLEOTIDE SEQUENCE [LARGE SCALE GENOMIC DNA]</scope>
</reference>
<dbReference type="AlphaFoldDB" id="A0A026WS74"/>
<dbReference type="Gene3D" id="3.40.50.720">
    <property type="entry name" value="NAD(P)-binding Rossmann-like Domain"/>
    <property type="match status" value="1"/>
</dbReference>
<dbReference type="Proteomes" id="UP000053097">
    <property type="component" value="Unassembled WGS sequence"/>
</dbReference>
<sequence>MRPFIKNVRQGAQTTIHCAVDKKTANETGLYYMECRVSNPLSKAKDDQAAENLWDHTCRLLSLKHDENFVAFLENVSRQLSTPNSTLL</sequence>
<keyword evidence="3" id="KW-1185">Reference proteome</keyword>
<dbReference type="EMBL" id="KK107119">
    <property type="protein sequence ID" value="EZA58808.1"/>
    <property type="molecule type" value="Genomic_DNA"/>
</dbReference>
<keyword evidence="1" id="KW-0560">Oxidoreductase</keyword>
<organism evidence="2 3">
    <name type="scientific">Ooceraea biroi</name>
    <name type="common">Clonal raider ant</name>
    <name type="synonym">Cerapachys biroi</name>
    <dbReference type="NCBI Taxonomy" id="2015173"/>
    <lineage>
        <taxon>Eukaryota</taxon>
        <taxon>Metazoa</taxon>
        <taxon>Ecdysozoa</taxon>
        <taxon>Arthropoda</taxon>
        <taxon>Hexapoda</taxon>
        <taxon>Insecta</taxon>
        <taxon>Pterygota</taxon>
        <taxon>Neoptera</taxon>
        <taxon>Endopterygota</taxon>
        <taxon>Hymenoptera</taxon>
        <taxon>Apocrita</taxon>
        <taxon>Aculeata</taxon>
        <taxon>Formicoidea</taxon>
        <taxon>Formicidae</taxon>
        <taxon>Dorylinae</taxon>
        <taxon>Ooceraea</taxon>
    </lineage>
</organism>
<dbReference type="STRING" id="2015173.A0A026WS74"/>
<dbReference type="GO" id="GO:0016491">
    <property type="term" value="F:oxidoreductase activity"/>
    <property type="evidence" value="ECO:0007669"/>
    <property type="project" value="UniProtKB-KW"/>
</dbReference>
<accession>A0A026WS74</accession>
<gene>
    <name evidence="2" type="ORF">X777_14977</name>
</gene>
<dbReference type="PANTHER" id="PTHR43157:SF31">
    <property type="entry name" value="PHOSPHATIDYLINOSITOL-GLYCAN BIOSYNTHESIS CLASS F PROTEIN"/>
    <property type="match status" value="1"/>
</dbReference>